<protein>
    <submittedName>
        <fullName evidence="7">ABC transporter permease</fullName>
    </submittedName>
</protein>
<keyword evidence="8" id="KW-1185">Reference proteome</keyword>
<dbReference type="InterPro" id="IPR013525">
    <property type="entry name" value="ABC2_TM"/>
</dbReference>
<reference evidence="7 8" key="1">
    <citation type="submission" date="2017-08" db="EMBL/GenBank/DDBJ databases">
        <title>Virgibacillus indicus sp. nov. and Virgibacillus profoundi sp. nov, two moderately halophilic bacteria isolated from marine sediment by using the Microfluidic Streak Plate.</title>
        <authorList>
            <person name="Xu B."/>
            <person name="Hu B."/>
            <person name="Wang J."/>
            <person name="Zhu Y."/>
            <person name="Huang L."/>
            <person name="Du W."/>
            <person name="Huang Y."/>
        </authorList>
    </citation>
    <scope>NUCLEOTIDE SEQUENCE [LARGE SCALE GENOMIC DNA]</scope>
    <source>
        <strain evidence="7 8">IO3-P2-C2</strain>
    </source>
</reference>
<feature type="transmembrane region" description="Helical" evidence="5">
    <location>
        <begin position="67"/>
        <end position="86"/>
    </location>
</feature>
<dbReference type="OrthoDB" id="4187110at2"/>
<dbReference type="GO" id="GO:0140359">
    <property type="term" value="F:ABC-type transporter activity"/>
    <property type="evidence" value="ECO:0007669"/>
    <property type="project" value="InterPro"/>
</dbReference>
<proteinExistence type="predicted"/>
<feature type="transmembrane region" description="Helical" evidence="5">
    <location>
        <begin position="151"/>
        <end position="173"/>
    </location>
</feature>
<dbReference type="GO" id="GO:0016020">
    <property type="term" value="C:membrane"/>
    <property type="evidence" value="ECO:0007669"/>
    <property type="project" value="UniProtKB-SubCell"/>
</dbReference>
<evidence type="ECO:0000313" key="8">
    <source>
        <dbReference type="Proteomes" id="UP000216498"/>
    </source>
</evidence>
<dbReference type="Pfam" id="PF12698">
    <property type="entry name" value="ABC2_membrane_3"/>
    <property type="match status" value="1"/>
</dbReference>
<evidence type="ECO:0000256" key="4">
    <source>
        <dbReference type="ARBA" id="ARBA00023136"/>
    </source>
</evidence>
<sequence>MQWRILFKKEMIESWRNKKWVWVPLVIILLAIIDPISNYYMPQIIESVGGFPDGTVLEFPEFAPPEAVLMSLGQLSSLGILVIVFMSMGTISGERKSGVSELILVKPVSHFNYITAKWTALLVLVWVSLFLGMLVSWYYTNILFGDLSFTAFLLIVFFYGLWYMLVVTLVIFYNTLFKNAGMVAFFTILTIMIMSIITQIFGHVLEWSPNNLTDHILKMLMTEDIPSQLVGSAGITIAISAALLVFSVIRFKNKAVL</sequence>
<evidence type="ECO:0000259" key="6">
    <source>
        <dbReference type="Pfam" id="PF12698"/>
    </source>
</evidence>
<dbReference type="AlphaFoldDB" id="A0A265N7I4"/>
<feature type="transmembrane region" description="Helical" evidence="5">
    <location>
        <begin position="180"/>
        <end position="205"/>
    </location>
</feature>
<feature type="transmembrane region" description="Helical" evidence="5">
    <location>
        <begin position="118"/>
        <end position="139"/>
    </location>
</feature>
<keyword evidence="3 5" id="KW-1133">Transmembrane helix</keyword>
<feature type="transmembrane region" description="Helical" evidence="5">
    <location>
        <begin position="20"/>
        <end position="41"/>
    </location>
</feature>
<keyword evidence="2 5" id="KW-0812">Transmembrane</keyword>
<organism evidence="7 8">
    <name type="scientific">Virgibacillus indicus</name>
    <dbReference type="NCBI Taxonomy" id="2024554"/>
    <lineage>
        <taxon>Bacteria</taxon>
        <taxon>Bacillati</taxon>
        <taxon>Bacillota</taxon>
        <taxon>Bacilli</taxon>
        <taxon>Bacillales</taxon>
        <taxon>Bacillaceae</taxon>
        <taxon>Virgibacillus</taxon>
    </lineage>
</organism>
<dbReference type="PANTHER" id="PTHR43471">
    <property type="entry name" value="ABC TRANSPORTER PERMEASE"/>
    <property type="match status" value="1"/>
</dbReference>
<dbReference type="Proteomes" id="UP000216498">
    <property type="component" value="Unassembled WGS sequence"/>
</dbReference>
<evidence type="ECO:0000256" key="2">
    <source>
        <dbReference type="ARBA" id="ARBA00022692"/>
    </source>
</evidence>
<gene>
    <name evidence="7" type="ORF">CIL03_15405</name>
</gene>
<evidence type="ECO:0000313" key="7">
    <source>
        <dbReference type="EMBL" id="OZU87751.1"/>
    </source>
</evidence>
<comment type="caution">
    <text evidence="7">The sequence shown here is derived from an EMBL/GenBank/DDBJ whole genome shotgun (WGS) entry which is preliminary data.</text>
</comment>
<feature type="domain" description="ABC-2 type transporter transmembrane" evidence="6">
    <location>
        <begin position="78"/>
        <end position="212"/>
    </location>
</feature>
<name>A0A265N7I4_9BACI</name>
<evidence type="ECO:0000256" key="5">
    <source>
        <dbReference type="SAM" id="Phobius"/>
    </source>
</evidence>
<dbReference type="EMBL" id="NPMS01000008">
    <property type="protein sequence ID" value="OZU87751.1"/>
    <property type="molecule type" value="Genomic_DNA"/>
</dbReference>
<comment type="subcellular location">
    <subcellularLocation>
        <location evidence="1">Membrane</location>
        <topology evidence="1">Multi-pass membrane protein</topology>
    </subcellularLocation>
</comment>
<feature type="transmembrane region" description="Helical" evidence="5">
    <location>
        <begin position="225"/>
        <end position="249"/>
    </location>
</feature>
<keyword evidence="4 5" id="KW-0472">Membrane</keyword>
<accession>A0A265N7I4</accession>
<evidence type="ECO:0000256" key="1">
    <source>
        <dbReference type="ARBA" id="ARBA00004141"/>
    </source>
</evidence>
<dbReference type="RefSeq" id="WP_094886779.1">
    <property type="nucleotide sequence ID" value="NZ_NPMS01000008.1"/>
</dbReference>
<evidence type="ECO:0000256" key="3">
    <source>
        <dbReference type="ARBA" id="ARBA00022989"/>
    </source>
</evidence>